<evidence type="ECO:0000259" key="1">
    <source>
        <dbReference type="Pfam" id="PF16976"/>
    </source>
</evidence>
<feature type="domain" description="Flp pilus assembly protein RcpC/CpaB" evidence="1">
    <location>
        <begin position="123"/>
        <end position="225"/>
    </location>
</feature>
<dbReference type="Pfam" id="PF16976">
    <property type="entry name" value="RcpC"/>
    <property type="match status" value="1"/>
</dbReference>
<dbReference type="STRING" id="1208324.P73_1216"/>
<proteinExistence type="predicted"/>
<dbReference type="EMBL" id="CP004393">
    <property type="protein sequence ID" value="AJE45931.1"/>
    <property type="molecule type" value="Genomic_DNA"/>
</dbReference>
<evidence type="ECO:0000313" key="3">
    <source>
        <dbReference type="Proteomes" id="UP000031521"/>
    </source>
</evidence>
<dbReference type="HOGENOM" id="CLU_057068_4_1_5"/>
<dbReference type="RefSeq" id="WP_043868909.1">
    <property type="nucleotide sequence ID" value="NZ_CP004393.1"/>
</dbReference>
<dbReference type="AlphaFoldDB" id="A0A0B5DYY6"/>
<dbReference type="InterPro" id="IPR017592">
    <property type="entry name" value="Pilus_assmbl_Flp-typ_CpaB"/>
</dbReference>
<accession>A0A0B5DYY6</accession>
<dbReference type="OrthoDB" id="163768at2"/>
<keyword evidence="3" id="KW-1185">Reference proteome</keyword>
<dbReference type="Proteomes" id="UP000031521">
    <property type="component" value="Chromosome"/>
</dbReference>
<dbReference type="InterPro" id="IPR031571">
    <property type="entry name" value="RcpC_dom"/>
</dbReference>
<organism evidence="2 3">
    <name type="scientific">Celeribacter indicus</name>
    <dbReference type="NCBI Taxonomy" id="1208324"/>
    <lineage>
        <taxon>Bacteria</taxon>
        <taxon>Pseudomonadati</taxon>
        <taxon>Pseudomonadota</taxon>
        <taxon>Alphaproteobacteria</taxon>
        <taxon>Rhodobacterales</taxon>
        <taxon>Roseobacteraceae</taxon>
        <taxon>Celeribacter</taxon>
    </lineage>
</organism>
<sequence length="282" mass="30088">MRAIFGLILVVGVALAGFAVHMTRGYLSTYQAELDHEKAMRATAVQTEEIFVTTAQVTYGQPILPGMVKKVRWPVEALPAEPFRTEEELFPEGPDVPRLALRTIEPMEPLIPAKVTLPGETAGVAARLSRGMRAFAIRVDVSTGVSGLLRPGDRVDVYWTGRPPGSNSEATKLIQSAIPLVAVDQTSDSEHAAATIARTVTVEATPTQVAALATAQSSGRLSLALVGRNDDTVVSGVEVDQLTLLGIERAPETVQAPAERICTVRTRKGGDIIETQIPCATN</sequence>
<dbReference type="KEGG" id="cid:P73_1216"/>
<gene>
    <name evidence="2" type="ORF">P73_1216</name>
</gene>
<reference evidence="2 3" key="1">
    <citation type="journal article" date="2014" name="Int. J. Syst. Evol. Microbiol.">
        <title>Celeribacter indicus sp. nov., a polycyclic aromatic hydrocarbon-degrading bacterium from deep-sea sediment and reclassification of Huaishuia halophila as Celeribacter halophilus comb. nov.</title>
        <authorList>
            <person name="Lai Q."/>
            <person name="Cao J."/>
            <person name="Yuan J."/>
            <person name="Li F."/>
            <person name="Shao Z."/>
        </authorList>
    </citation>
    <scope>NUCLEOTIDE SEQUENCE [LARGE SCALE GENOMIC DNA]</scope>
    <source>
        <strain evidence="2">P73</strain>
    </source>
</reference>
<protein>
    <submittedName>
        <fullName evidence="2">Flp pilus assembly protein CpaB</fullName>
    </submittedName>
</protein>
<dbReference type="CDD" id="cd11614">
    <property type="entry name" value="SAF_CpaB_FlgA_like"/>
    <property type="match status" value="1"/>
</dbReference>
<evidence type="ECO:0000313" key="2">
    <source>
        <dbReference type="EMBL" id="AJE45931.1"/>
    </source>
</evidence>
<dbReference type="NCBIfam" id="TIGR03177">
    <property type="entry name" value="pilus_cpaB"/>
    <property type="match status" value="1"/>
</dbReference>
<name>A0A0B5DYY6_9RHOB</name>